<comment type="caution">
    <text evidence="3">The sequence shown here is derived from an EMBL/GenBank/DDBJ whole genome shotgun (WGS) entry which is preliminary data.</text>
</comment>
<dbReference type="PROSITE" id="PS50213">
    <property type="entry name" value="FAS1"/>
    <property type="match status" value="2"/>
</dbReference>
<dbReference type="Proteomes" id="UP000015530">
    <property type="component" value="Unassembled WGS sequence"/>
</dbReference>
<dbReference type="HOGENOM" id="CLU_031281_2_3_1"/>
<proteinExistence type="predicted"/>
<dbReference type="OMA" id="WSNIDGQ"/>
<dbReference type="EMBL" id="AMYD01000105">
    <property type="protein sequence ID" value="EQB59239.1"/>
    <property type="molecule type" value="Genomic_DNA"/>
</dbReference>
<feature type="domain" description="FAS1" evidence="2">
    <location>
        <begin position="169"/>
        <end position="297"/>
    </location>
</feature>
<dbReference type="FunFam" id="2.30.180.10:FF:000032">
    <property type="entry name" value="Fasciclin domain-containing protein, putative"/>
    <property type="match status" value="1"/>
</dbReference>
<dbReference type="STRING" id="1237896.T0L412"/>
<feature type="chain" id="PRO_5004566636" evidence="1">
    <location>
        <begin position="18"/>
        <end position="387"/>
    </location>
</feature>
<gene>
    <name evidence="3" type="ORF">CGLO_00394</name>
</gene>
<organism evidence="3 4">
    <name type="scientific">Colletotrichum gloeosporioides (strain Cg-14)</name>
    <name type="common">Anthracnose fungus</name>
    <name type="synonym">Glomerella cingulata</name>
    <dbReference type="NCBI Taxonomy" id="1237896"/>
    <lineage>
        <taxon>Eukaryota</taxon>
        <taxon>Fungi</taxon>
        <taxon>Dikarya</taxon>
        <taxon>Ascomycota</taxon>
        <taxon>Pezizomycotina</taxon>
        <taxon>Sordariomycetes</taxon>
        <taxon>Hypocreomycetidae</taxon>
        <taxon>Glomerellales</taxon>
        <taxon>Glomerellaceae</taxon>
        <taxon>Colletotrichum</taxon>
        <taxon>Colletotrichum gloeosporioides species complex</taxon>
    </lineage>
</organism>
<name>T0L412_COLGC</name>
<dbReference type="PANTHER" id="PTHR10900:SF77">
    <property type="entry name" value="FI19380P1"/>
    <property type="match status" value="1"/>
</dbReference>
<reference evidence="4" key="1">
    <citation type="journal article" date="2013" name="Mol. Plant Microbe Interact.">
        <title>Global aspects of pacC regulation of pathogenicity genes in Colletotrichum gloeosporioides as revealed by transcriptome analysis.</title>
        <authorList>
            <person name="Alkan N."/>
            <person name="Meng X."/>
            <person name="Friedlander G."/>
            <person name="Reuveni E."/>
            <person name="Sukno S."/>
            <person name="Sherman A."/>
            <person name="Thon M."/>
            <person name="Fluhr R."/>
            <person name="Prusky D."/>
        </authorList>
    </citation>
    <scope>NUCLEOTIDE SEQUENCE [LARGE SCALE GENOMIC DNA]</scope>
    <source>
        <strain evidence="4">Cg-14</strain>
    </source>
</reference>
<dbReference type="eggNOG" id="KOG1437">
    <property type="taxonomic scope" value="Eukaryota"/>
</dbReference>
<protein>
    <submittedName>
        <fullName evidence="3">Fasciclin domain-containing protein</fullName>
    </submittedName>
</protein>
<dbReference type="Pfam" id="PF02469">
    <property type="entry name" value="Fasciclin"/>
    <property type="match status" value="2"/>
</dbReference>
<feature type="domain" description="FAS1" evidence="2">
    <location>
        <begin position="19"/>
        <end position="167"/>
    </location>
</feature>
<dbReference type="SMART" id="SM00554">
    <property type="entry name" value="FAS1"/>
    <property type="match status" value="2"/>
</dbReference>
<dbReference type="InterPro" id="IPR036378">
    <property type="entry name" value="FAS1_dom_sf"/>
</dbReference>
<dbReference type="InterPro" id="IPR000782">
    <property type="entry name" value="FAS1_domain"/>
</dbReference>
<dbReference type="GO" id="GO:0016236">
    <property type="term" value="P:macroautophagy"/>
    <property type="evidence" value="ECO:0007669"/>
    <property type="project" value="TreeGrafter"/>
</dbReference>
<keyword evidence="1" id="KW-0732">Signal</keyword>
<evidence type="ECO:0000313" key="4">
    <source>
        <dbReference type="Proteomes" id="UP000015530"/>
    </source>
</evidence>
<dbReference type="InterPro" id="IPR050904">
    <property type="entry name" value="Adhesion/Biosynth-related"/>
</dbReference>
<dbReference type="SUPFAM" id="SSF82153">
    <property type="entry name" value="FAS1 domain"/>
    <property type="match status" value="2"/>
</dbReference>
<evidence type="ECO:0000313" key="3">
    <source>
        <dbReference type="EMBL" id="EQB59239.1"/>
    </source>
</evidence>
<accession>T0L412</accession>
<dbReference type="GO" id="GO:0000329">
    <property type="term" value="C:fungal-type vacuole membrane"/>
    <property type="evidence" value="ECO:0007669"/>
    <property type="project" value="TreeGrafter"/>
</dbReference>
<dbReference type="Gene3D" id="2.30.180.10">
    <property type="entry name" value="FAS1 domain"/>
    <property type="match status" value="2"/>
</dbReference>
<dbReference type="OrthoDB" id="286301at2759"/>
<dbReference type="AlphaFoldDB" id="T0L412"/>
<feature type="signal peptide" evidence="1">
    <location>
        <begin position="1"/>
        <end position="17"/>
    </location>
</feature>
<evidence type="ECO:0000259" key="2">
    <source>
        <dbReference type="PROSITE" id="PS50213"/>
    </source>
</evidence>
<sequence>MQLKGFLPLAFAALVAAAEPLAAVLQTHNGTLSTMNSLLAMVPAVGETLSTSKDFTILAPSNDAFAKAMQADPTLAQKMTNVTWVTDLLMYHVVAGKTTSAAFSSKPKFANTMFETPFANVTGTQKVELNKMAGKAVVYSGFKQMSIVETPDITFNGGVLHVMDSVLTFPGTPAETAMNTGLTSMAGALVKAGLVDGVDSLQAATVFAPTNAAFQAIGATVTSMQPADLAKVLQYHVVQNQVRFSTGITTKMGFKSLMGEKVTLRKEEGVVYANSAKVSVANIITSDGVMHVIDNVLNPASPKLTPSKSAATSPLAFNGAIAAANAPFADTVKPTANFVLAVESSAINVKSDAEPGHASLPMFASPVASANRKHIAQPTGLVHPRHT</sequence>
<evidence type="ECO:0000256" key="1">
    <source>
        <dbReference type="SAM" id="SignalP"/>
    </source>
</evidence>
<dbReference type="PANTHER" id="PTHR10900">
    <property type="entry name" value="PERIOSTIN-RELATED"/>
    <property type="match status" value="1"/>
</dbReference>